<dbReference type="PRINTS" id="PR01179">
    <property type="entry name" value="ODADCRBXLASE"/>
</dbReference>
<evidence type="ECO:0000256" key="1">
    <source>
        <dbReference type="ARBA" id="ARBA00001933"/>
    </source>
</evidence>
<dbReference type="Gene3D" id="3.20.20.10">
    <property type="entry name" value="Alanine racemase"/>
    <property type="match status" value="1"/>
</dbReference>
<dbReference type="InterPro" id="IPR002433">
    <property type="entry name" value="Orn_de-COase"/>
</dbReference>
<dbReference type="InterPro" id="IPR029066">
    <property type="entry name" value="PLP-binding_barrel"/>
</dbReference>
<gene>
    <name evidence="5" type="ORF">SAMN05216404_12314</name>
</gene>
<dbReference type="Gene3D" id="2.40.37.10">
    <property type="entry name" value="Lyase, Ornithine Decarboxylase, Chain A, domain 1"/>
    <property type="match status" value="1"/>
</dbReference>
<feature type="active site" description="Proton donor" evidence="3">
    <location>
        <position position="350"/>
    </location>
</feature>
<evidence type="ECO:0000259" key="4">
    <source>
        <dbReference type="Pfam" id="PF02784"/>
    </source>
</evidence>
<dbReference type="PANTHER" id="PTHR43727:SF2">
    <property type="entry name" value="GROUP IV DECARBOXYLASE"/>
    <property type="match status" value="1"/>
</dbReference>
<dbReference type="InterPro" id="IPR022653">
    <property type="entry name" value="De-COase2_pyr-phos_BS"/>
</dbReference>
<reference evidence="5 6" key="1">
    <citation type="submission" date="2016-10" db="EMBL/GenBank/DDBJ databases">
        <authorList>
            <person name="de Groot N.N."/>
        </authorList>
    </citation>
    <scope>NUCLEOTIDE SEQUENCE [LARGE SCALE GENOMIC DNA]</scope>
    <source>
        <strain evidence="5 6">Nl18</strain>
    </source>
</reference>
<evidence type="ECO:0000256" key="2">
    <source>
        <dbReference type="ARBA" id="ARBA00022898"/>
    </source>
</evidence>
<dbReference type="GO" id="GO:0008836">
    <property type="term" value="F:diaminopimelate decarboxylase activity"/>
    <property type="evidence" value="ECO:0007669"/>
    <property type="project" value="TreeGrafter"/>
</dbReference>
<comment type="cofactor">
    <cofactor evidence="1 3">
        <name>pyridoxal 5'-phosphate</name>
        <dbReference type="ChEBI" id="CHEBI:597326"/>
    </cofactor>
</comment>
<dbReference type="SUPFAM" id="SSF50621">
    <property type="entry name" value="Alanine racemase C-terminal domain-like"/>
    <property type="match status" value="1"/>
</dbReference>
<dbReference type="PANTHER" id="PTHR43727">
    <property type="entry name" value="DIAMINOPIMELATE DECARBOXYLASE"/>
    <property type="match status" value="1"/>
</dbReference>
<dbReference type="AlphaFoldDB" id="A0A1H8PV09"/>
<evidence type="ECO:0000313" key="6">
    <source>
        <dbReference type="Proteomes" id="UP000183898"/>
    </source>
</evidence>
<evidence type="ECO:0000313" key="5">
    <source>
        <dbReference type="EMBL" id="SEO45507.1"/>
    </source>
</evidence>
<organism evidence="5 6">
    <name type="scientific">Nitrosospira multiformis</name>
    <dbReference type="NCBI Taxonomy" id="1231"/>
    <lineage>
        <taxon>Bacteria</taxon>
        <taxon>Pseudomonadati</taxon>
        <taxon>Pseudomonadota</taxon>
        <taxon>Betaproteobacteria</taxon>
        <taxon>Nitrosomonadales</taxon>
        <taxon>Nitrosomonadaceae</taxon>
        <taxon>Nitrosospira</taxon>
    </lineage>
</organism>
<dbReference type="CDD" id="cd06843">
    <property type="entry name" value="PLPDE_III_PvsE_like"/>
    <property type="match status" value="1"/>
</dbReference>
<protein>
    <submittedName>
        <fullName evidence="5">Diaminopimelate decarboxylase</fullName>
    </submittedName>
</protein>
<dbReference type="InterPro" id="IPR009006">
    <property type="entry name" value="Ala_racemase/Decarboxylase_C"/>
</dbReference>
<evidence type="ECO:0000256" key="3">
    <source>
        <dbReference type="PIRSR" id="PIRSR600183-50"/>
    </source>
</evidence>
<dbReference type="InterPro" id="IPR000183">
    <property type="entry name" value="Orn/DAP/Arg_de-COase"/>
</dbReference>
<proteinExistence type="predicted"/>
<keyword evidence="2 3" id="KW-0663">Pyridoxal phosphate</keyword>
<feature type="modified residue" description="N6-(pyridoxal phosphate)lysine" evidence="3">
    <location>
        <position position="57"/>
    </location>
</feature>
<sequence>MNLQHLQDYLHSHAQGHSQPYHQPVCAYLYDLEHLRRRADMLRRSLPSQCMLFYAIKANSDEPILKALLNHTDGFEAASLGEILRVRAIDDSVPIVFGGPCKSDIELEGALSHRIALIHVESEHQLRRLNWIAWQRNEVADILIRVNPAHVPQHATLRMGGQATQFGIEEAQVPSLLELIQTLSNINLRGLHIHAISNNLDANTHLALVKHYFDLAEDWQQRYGLKFEWLNVGGGIGVNYADPNAPFDWENFCDGLARLVSAHQPGFKIVFECGRFLAADCGCYISEVIDIKSAYGKHFAILRGGSHHFRLPVSWQHNHPFLVLPQDDWHYPFSRPAVHNAPVTLCGELCTPKDTLAREVHVERLRAGDRVVFLLAGAYGWHISHHDFLSHPHPERLFLDN</sequence>
<dbReference type="EMBL" id="FOCT01000023">
    <property type="protein sequence ID" value="SEO45507.1"/>
    <property type="molecule type" value="Genomic_DNA"/>
</dbReference>
<dbReference type="PROSITE" id="PS00878">
    <property type="entry name" value="ODR_DC_2_1"/>
    <property type="match status" value="1"/>
</dbReference>
<dbReference type="RefSeq" id="WP_074749169.1">
    <property type="nucleotide sequence ID" value="NZ_FOCT01000023.1"/>
</dbReference>
<dbReference type="GO" id="GO:0006596">
    <property type="term" value="P:polyamine biosynthetic process"/>
    <property type="evidence" value="ECO:0007669"/>
    <property type="project" value="InterPro"/>
</dbReference>
<dbReference type="InterPro" id="IPR022644">
    <property type="entry name" value="De-COase2_N"/>
</dbReference>
<dbReference type="Pfam" id="PF02784">
    <property type="entry name" value="Orn_Arg_deC_N"/>
    <property type="match status" value="1"/>
</dbReference>
<feature type="domain" description="Orn/DAP/Arg decarboxylase 2 N-terminal" evidence="4">
    <location>
        <begin position="33"/>
        <end position="279"/>
    </location>
</feature>
<dbReference type="SUPFAM" id="SSF51419">
    <property type="entry name" value="PLP-binding barrel"/>
    <property type="match status" value="1"/>
</dbReference>
<dbReference type="PRINTS" id="PR01182">
    <property type="entry name" value="ORNDCRBXLASE"/>
</dbReference>
<name>A0A1H8PV09_9PROT</name>
<dbReference type="Proteomes" id="UP000183898">
    <property type="component" value="Unassembled WGS sequence"/>
</dbReference>
<dbReference type="GO" id="GO:0009089">
    <property type="term" value="P:lysine biosynthetic process via diaminopimelate"/>
    <property type="evidence" value="ECO:0007669"/>
    <property type="project" value="TreeGrafter"/>
</dbReference>
<accession>A0A1H8PV09</accession>